<organism evidence="1">
    <name type="scientific">Oryza nivara</name>
    <name type="common">Indian wild rice</name>
    <name type="synonym">Oryza sativa f. spontanea</name>
    <dbReference type="NCBI Taxonomy" id="4536"/>
    <lineage>
        <taxon>Eukaryota</taxon>
        <taxon>Viridiplantae</taxon>
        <taxon>Streptophyta</taxon>
        <taxon>Embryophyta</taxon>
        <taxon>Tracheophyta</taxon>
        <taxon>Spermatophyta</taxon>
        <taxon>Magnoliopsida</taxon>
        <taxon>Liliopsida</taxon>
        <taxon>Poales</taxon>
        <taxon>Poaceae</taxon>
        <taxon>BOP clade</taxon>
        <taxon>Oryzoideae</taxon>
        <taxon>Oryzeae</taxon>
        <taxon>Oryzinae</taxon>
        <taxon>Oryza</taxon>
    </lineage>
</organism>
<dbReference type="HOGENOM" id="CLU_2310645_0_0_1"/>
<evidence type="ECO:0000313" key="1">
    <source>
        <dbReference type="EnsemblPlants" id="ONIVA03G39210.1"/>
    </source>
</evidence>
<reference evidence="1" key="1">
    <citation type="submission" date="2015-04" db="UniProtKB">
        <authorList>
            <consortium name="EnsemblPlants"/>
        </authorList>
    </citation>
    <scope>IDENTIFICATION</scope>
    <source>
        <strain evidence="1">SL10</strain>
    </source>
</reference>
<keyword evidence="2" id="KW-1185">Reference proteome</keyword>
<dbReference type="AlphaFoldDB" id="A0A0E0GV41"/>
<accession>A0A0E0GV41</accession>
<sequence length="100" mass="11084">MKMWSTSSYAAPIASLPRLEDVWDIPSPKHAVPPRIWRMYHPTSCNMEYLKTAQQQGLQTTPLRQFSGAVLATLIYGPTAATISWANSSFVIGSKTSVEL</sequence>
<dbReference type="Gramene" id="ONIVA03G39210.1">
    <property type="protein sequence ID" value="ONIVA03G39210.1"/>
    <property type="gene ID" value="ONIVA03G39210"/>
</dbReference>
<dbReference type="EnsemblPlants" id="ONIVA03G39210.1">
    <property type="protein sequence ID" value="ONIVA03G39210.1"/>
    <property type="gene ID" value="ONIVA03G39210"/>
</dbReference>
<proteinExistence type="predicted"/>
<dbReference type="Proteomes" id="UP000006591">
    <property type="component" value="Chromosome 3"/>
</dbReference>
<reference evidence="1" key="2">
    <citation type="submission" date="2018-04" db="EMBL/GenBank/DDBJ databases">
        <title>OnivRS2 (Oryza nivara Reference Sequence Version 2).</title>
        <authorList>
            <person name="Zhang J."/>
            <person name="Kudrna D."/>
            <person name="Lee S."/>
            <person name="Talag J."/>
            <person name="Rajasekar S."/>
            <person name="Welchert J."/>
            <person name="Hsing Y.-I."/>
            <person name="Wing R.A."/>
        </authorList>
    </citation>
    <scope>NUCLEOTIDE SEQUENCE [LARGE SCALE GENOMIC DNA]</scope>
    <source>
        <strain evidence="1">SL10</strain>
    </source>
</reference>
<evidence type="ECO:0000313" key="2">
    <source>
        <dbReference type="Proteomes" id="UP000006591"/>
    </source>
</evidence>
<name>A0A0E0GV41_ORYNI</name>
<protein>
    <submittedName>
        <fullName evidence="1">Uncharacterized protein</fullName>
    </submittedName>
</protein>